<dbReference type="Pfam" id="PF03595">
    <property type="entry name" value="SLAC1"/>
    <property type="match status" value="1"/>
</dbReference>
<feature type="transmembrane region" description="Helical" evidence="5">
    <location>
        <begin position="122"/>
        <end position="140"/>
    </location>
</feature>
<feature type="transmembrane region" description="Helical" evidence="5">
    <location>
        <begin position="6"/>
        <end position="22"/>
    </location>
</feature>
<dbReference type="OrthoDB" id="2734473at2"/>
<sequence>MHRAIFTLLFFFVQLIIKSPMFRGSRIDASYGAMVMAIGIFLIGVAPQFDIPFVITAYVVDFSLFATWLFLIASFMGAAFKGVFRKRYLMHPVQSFAVGTWVAATSILCLVLYHQYPFSQKILFTVALLNTGLWAFYLFLCIKSYKVIFSAKYYERIHGIVFLSTVSTQSLIIVFNTLFDHPLLPYISLVAIFIGLTLYFINFALMMIRLRSFQQHQLSDGWKNTNCIVHGAMSITGLASITSGAIPPSVIFLMWIWAAALFVIIEGIELWRLAARLNKYTLNEAIGRYHVSQWARNFTFGTFYIFTLTIDLSRYHSALLHIQHIVVESGVHVLISLLLIETFLFFKDVMPWQESLEHVVQKRRAS</sequence>
<protein>
    <submittedName>
        <fullName evidence="6">Uncharacterized protein</fullName>
    </submittedName>
</protein>
<feature type="transmembrane region" description="Helical" evidence="5">
    <location>
        <begin position="325"/>
        <end position="346"/>
    </location>
</feature>
<proteinExistence type="predicted"/>
<gene>
    <name evidence="6" type="ORF">BLL40_14040</name>
</gene>
<keyword evidence="4 5" id="KW-0472">Membrane</keyword>
<evidence type="ECO:0000313" key="6">
    <source>
        <dbReference type="EMBL" id="OKL35698.1"/>
    </source>
</evidence>
<name>A0A1Q5P0J6_9BACI</name>
<dbReference type="RefSeq" id="WP_073712498.1">
    <property type="nucleotide sequence ID" value="NZ_MRWQ01000014.1"/>
</dbReference>
<feature type="transmembrane region" description="Helical" evidence="5">
    <location>
        <begin position="252"/>
        <end position="273"/>
    </location>
</feature>
<feature type="transmembrane region" description="Helical" evidence="5">
    <location>
        <begin position="185"/>
        <end position="206"/>
    </location>
</feature>
<dbReference type="Gene3D" id="1.50.10.150">
    <property type="entry name" value="Voltage-dependent anion channel"/>
    <property type="match status" value="1"/>
</dbReference>
<accession>A0A1Q5P0J6</accession>
<keyword evidence="3 5" id="KW-1133">Transmembrane helix</keyword>
<keyword evidence="7" id="KW-1185">Reference proteome</keyword>
<dbReference type="GO" id="GO:0055085">
    <property type="term" value="P:transmembrane transport"/>
    <property type="evidence" value="ECO:0007669"/>
    <property type="project" value="InterPro"/>
</dbReference>
<evidence type="ECO:0000313" key="7">
    <source>
        <dbReference type="Proteomes" id="UP000186524"/>
    </source>
</evidence>
<keyword evidence="2 5" id="KW-0812">Transmembrane</keyword>
<feature type="transmembrane region" description="Helical" evidence="5">
    <location>
        <begin position="160"/>
        <end position="179"/>
    </location>
</feature>
<feature type="transmembrane region" description="Helical" evidence="5">
    <location>
        <begin position="227"/>
        <end position="246"/>
    </location>
</feature>
<organism evidence="6 7">
    <name type="scientific">Domibacillus mangrovi</name>
    <dbReference type="NCBI Taxonomy" id="1714354"/>
    <lineage>
        <taxon>Bacteria</taxon>
        <taxon>Bacillati</taxon>
        <taxon>Bacillota</taxon>
        <taxon>Bacilli</taxon>
        <taxon>Bacillales</taxon>
        <taxon>Bacillaceae</taxon>
        <taxon>Domibacillus</taxon>
    </lineage>
</organism>
<comment type="caution">
    <text evidence="6">The sequence shown here is derived from an EMBL/GenBank/DDBJ whole genome shotgun (WGS) entry which is preliminary data.</text>
</comment>
<dbReference type="AlphaFoldDB" id="A0A1Q5P0J6"/>
<dbReference type="InterPro" id="IPR038665">
    <property type="entry name" value="Voltage-dep_anion_channel_sf"/>
</dbReference>
<dbReference type="Proteomes" id="UP000186524">
    <property type="component" value="Unassembled WGS sequence"/>
</dbReference>
<reference evidence="6 7" key="1">
    <citation type="submission" date="2016-12" db="EMBL/GenBank/DDBJ databases">
        <title>Domibacillus sp. SAOS 44 whole genome sequencing.</title>
        <authorList>
            <person name="Verma A."/>
            <person name="Krishnamurthi S."/>
        </authorList>
    </citation>
    <scope>NUCLEOTIDE SEQUENCE [LARGE SCALE GENOMIC DNA]</scope>
    <source>
        <strain evidence="6 7">SAOS 44</strain>
    </source>
</reference>
<feature type="transmembrane region" description="Helical" evidence="5">
    <location>
        <begin position="65"/>
        <end position="84"/>
    </location>
</feature>
<dbReference type="EMBL" id="MRWQ01000014">
    <property type="protein sequence ID" value="OKL35698.1"/>
    <property type="molecule type" value="Genomic_DNA"/>
</dbReference>
<dbReference type="GO" id="GO:0016020">
    <property type="term" value="C:membrane"/>
    <property type="evidence" value="ECO:0007669"/>
    <property type="project" value="UniProtKB-SubCell"/>
</dbReference>
<feature type="transmembrane region" description="Helical" evidence="5">
    <location>
        <begin position="96"/>
        <end position="116"/>
    </location>
</feature>
<dbReference type="InterPro" id="IPR004695">
    <property type="entry name" value="SLAC1/Mae1/Ssu1/TehA"/>
</dbReference>
<evidence type="ECO:0000256" key="3">
    <source>
        <dbReference type="ARBA" id="ARBA00022989"/>
    </source>
</evidence>
<feature type="transmembrane region" description="Helical" evidence="5">
    <location>
        <begin position="294"/>
        <end position="313"/>
    </location>
</feature>
<evidence type="ECO:0000256" key="4">
    <source>
        <dbReference type="ARBA" id="ARBA00023136"/>
    </source>
</evidence>
<evidence type="ECO:0000256" key="2">
    <source>
        <dbReference type="ARBA" id="ARBA00022692"/>
    </source>
</evidence>
<feature type="transmembrane region" description="Helical" evidence="5">
    <location>
        <begin position="34"/>
        <end position="59"/>
    </location>
</feature>
<comment type="subcellular location">
    <subcellularLocation>
        <location evidence="1">Membrane</location>
        <topology evidence="1">Multi-pass membrane protein</topology>
    </subcellularLocation>
</comment>
<evidence type="ECO:0000256" key="5">
    <source>
        <dbReference type="SAM" id="Phobius"/>
    </source>
</evidence>
<evidence type="ECO:0000256" key="1">
    <source>
        <dbReference type="ARBA" id="ARBA00004141"/>
    </source>
</evidence>